<protein>
    <submittedName>
        <fullName evidence="2">Uncharacterized protein</fullName>
    </submittedName>
</protein>
<keyword evidence="3" id="KW-1185">Reference proteome</keyword>
<feature type="region of interest" description="Disordered" evidence="1">
    <location>
        <begin position="36"/>
        <end position="57"/>
    </location>
</feature>
<proteinExistence type="predicted"/>
<accession>A0ABP9VUJ3</accession>
<dbReference type="Proteomes" id="UP001416858">
    <property type="component" value="Unassembled WGS sequence"/>
</dbReference>
<name>A0ABP9VUJ3_9BACT</name>
<sequence length="75" mass="8110">MLQPNVQRDSNVRVSLRQALTRASLKALLDLSQTAFGRGNTQQATSPERSWGEVGRASKGLVRVRADQASDAASE</sequence>
<organism evidence="2 3">
    <name type="scientific">Novipirellula caenicola</name>
    <dbReference type="NCBI Taxonomy" id="1536901"/>
    <lineage>
        <taxon>Bacteria</taxon>
        <taxon>Pseudomonadati</taxon>
        <taxon>Planctomycetota</taxon>
        <taxon>Planctomycetia</taxon>
        <taxon>Pirellulales</taxon>
        <taxon>Pirellulaceae</taxon>
        <taxon>Novipirellula</taxon>
    </lineage>
</organism>
<comment type="caution">
    <text evidence="2">The sequence shown here is derived from an EMBL/GenBank/DDBJ whole genome shotgun (WGS) entry which is preliminary data.</text>
</comment>
<evidence type="ECO:0000256" key="1">
    <source>
        <dbReference type="SAM" id="MobiDB-lite"/>
    </source>
</evidence>
<evidence type="ECO:0000313" key="2">
    <source>
        <dbReference type="EMBL" id="GAA5508813.1"/>
    </source>
</evidence>
<reference evidence="2 3" key="1">
    <citation type="submission" date="2024-02" db="EMBL/GenBank/DDBJ databases">
        <title>Rhodopirellula caenicola NBRC 110016.</title>
        <authorList>
            <person name="Ichikawa N."/>
            <person name="Katano-Makiyama Y."/>
            <person name="Hidaka K."/>
        </authorList>
    </citation>
    <scope>NUCLEOTIDE SEQUENCE [LARGE SCALE GENOMIC DNA]</scope>
    <source>
        <strain evidence="2 3">NBRC 110016</strain>
    </source>
</reference>
<dbReference type="EMBL" id="BAABRO010000011">
    <property type="protein sequence ID" value="GAA5508813.1"/>
    <property type="molecule type" value="Genomic_DNA"/>
</dbReference>
<gene>
    <name evidence="2" type="ORF">Rcae01_04282</name>
</gene>
<evidence type="ECO:0000313" key="3">
    <source>
        <dbReference type="Proteomes" id="UP001416858"/>
    </source>
</evidence>
<feature type="compositionally biased region" description="Polar residues" evidence="1">
    <location>
        <begin position="36"/>
        <end position="48"/>
    </location>
</feature>